<dbReference type="NCBIfam" id="TIGR02937">
    <property type="entry name" value="sigma70-ECF"/>
    <property type="match status" value="1"/>
</dbReference>
<reference evidence="7 8" key="1">
    <citation type="submission" date="2016-06" db="EMBL/GenBank/DDBJ databases">
        <authorList>
            <person name="Kjaerup R.B."/>
            <person name="Dalgaard T.S."/>
            <person name="Juul-Madsen H.R."/>
        </authorList>
    </citation>
    <scope>NUCLEOTIDE SEQUENCE [LARGE SCALE GENOMIC DNA]</scope>
    <source>
        <strain evidence="7 8">373-A1</strain>
    </source>
</reference>
<dbReference type="CDD" id="cd06171">
    <property type="entry name" value="Sigma70_r4"/>
    <property type="match status" value="1"/>
</dbReference>
<dbReference type="Proteomes" id="UP000092714">
    <property type="component" value="Unassembled WGS sequence"/>
</dbReference>
<feature type="domain" description="RNA polymerase sigma factor 70 region 4 type 2" evidence="6">
    <location>
        <begin position="110"/>
        <end position="161"/>
    </location>
</feature>
<dbReference type="SUPFAM" id="SSF88946">
    <property type="entry name" value="Sigma2 domain of RNA polymerase sigma factors"/>
    <property type="match status" value="1"/>
</dbReference>
<protein>
    <submittedName>
        <fullName evidence="7">RNA polymerase subunit sigma-70</fullName>
    </submittedName>
</protein>
<dbReference type="eggNOG" id="COG1595">
    <property type="taxonomic scope" value="Bacteria"/>
</dbReference>
<dbReference type="GO" id="GO:0003677">
    <property type="term" value="F:DNA binding"/>
    <property type="evidence" value="ECO:0007669"/>
    <property type="project" value="InterPro"/>
</dbReference>
<evidence type="ECO:0000259" key="5">
    <source>
        <dbReference type="Pfam" id="PF04542"/>
    </source>
</evidence>
<dbReference type="InterPro" id="IPR013325">
    <property type="entry name" value="RNA_pol_sigma_r2"/>
</dbReference>
<dbReference type="Pfam" id="PF04542">
    <property type="entry name" value="Sigma70_r2"/>
    <property type="match status" value="1"/>
</dbReference>
<dbReference type="OrthoDB" id="9782703at2"/>
<dbReference type="PANTHER" id="PTHR43133">
    <property type="entry name" value="RNA POLYMERASE ECF-TYPE SIGMA FACTO"/>
    <property type="match status" value="1"/>
</dbReference>
<evidence type="ECO:0000256" key="2">
    <source>
        <dbReference type="ARBA" id="ARBA00023015"/>
    </source>
</evidence>
<keyword evidence="8" id="KW-1185">Reference proteome</keyword>
<dbReference type="InterPro" id="IPR013249">
    <property type="entry name" value="RNA_pol_sigma70_r4_t2"/>
</dbReference>
<dbReference type="Gene3D" id="1.10.10.10">
    <property type="entry name" value="Winged helix-like DNA-binding domain superfamily/Winged helix DNA-binding domain"/>
    <property type="match status" value="1"/>
</dbReference>
<dbReference type="AlphaFoldDB" id="A0A1B8RN56"/>
<dbReference type="InterPro" id="IPR014284">
    <property type="entry name" value="RNA_pol_sigma-70_dom"/>
</dbReference>
<dbReference type="InterPro" id="IPR036388">
    <property type="entry name" value="WH-like_DNA-bd_sf"/>
</dbReference>
<evidence type="ECO:0000256" key="4">
    <source>
        <dbReference type="ARBA" id="ARBA00023163"/>
    </source>
</evidence>
<dbReference type="NCBIfam" id="TIGR02954">
    <property type="entry name" value="Sig70_famx3"/>
    <property type="match status" value="1"/>
</dbReference>
<dbReference type="InterPro" id="IPR007627">
    <property type="entry name" value="RNA_pol_sigma70_r2"/>
</dbReference>
<dbReference type="Gene3D" id="1.10.1740.10">
    <property type="match status" value="1"/>
</dbReference>
<dbReference type="InterPro" id="IPR039425">
    <property type="entry name" value="RNA_pol_sigma-70-like"/>
</dbReference>
<organism evidence="7 8">
    <name type="scientific">Clostridium paraputrificum</name>
    <dbReference type="NCBI Taxonomy" id="29363"/>
    <lineage>
        <taxon>Bacteria</taxon>
        <taxon>Bacillati</taxon>
        <taxon>Bacillota</taxon>
        <taxon>Clostridia</taxon>
        <taxon>Eubacteriales</taxon>
        <taxon>Clostridiaceae</taxon>
        <taxon>Clostridium</taxon>
    </lineage>
</organism>
<dbReference type="PANTHER" id="PTHR43133:SF51">
    <property type="entry name" value="RNA POLYMERASE SIGMA FACTOR"/>
    <property type="match status" value="1"/>
</dbReference>
<comment type="caution">
    <text evidence="7">The sequence shown here is derived from an EMBL/GenBank/DDBJ whole genome shotgun (WGS) entry which is preliminary data.</text>
</comment>
<keyword evidence="4" id="KW-0804">Transcription</keyword>
<evidence type="ECO:0000256" key="1">
    <source>
        <dbReference type="ARBA" id="ARBA00010641"/>
    </source>
</evidence>
<keyword evidence="3" id="KW-0731">Sigma factor</keyword>
<evidence type="ECO:0000256" key="3">
    <source>
        <dbReference type="ARBA" id="ARBA00023082"/>
    </source>
</evidence>
<sequence>MDEKVNMAIKGDVQAFSSLIDSIKDNLYKTAYTYVKCKEDALDIVGDTIYKAFISIDKLRNSKLFKTWITRILINNAITFNKKRGRVIYLEEEALGNMEAKKEDNDEKLDLLCAIDKLDERYKEVIILKYFDDLTINEISKVLDKPEGTIKTYLNKGLNALRLYIGREIV</sequence>
<dbReference type="GO" id="GO:0016987">
    <property type="term" value="F:sigma factor activity"/>
    <property type="evidence" value="ECO:0007669"/>
    <property type="project" value="UniProtKB-KW"/>
</dbReference>
<dbReference type="RefSeq" id="WP_065254600.1">
    <property type="nucleotide sequence ID" value="NZ_JADMZC010000002.1"/>
</dbReference>
<dbReference type="SUPFAM" id="SSF88659">
    <property type="entry name" value="Sigma3 and sigma4 domains of RNA polymerase sigma factors"/>
    <property type="match status" value="1"/>
</dbReference>
<feature type="domain" description="RNA polymerase sigma-70 region 2" evidence="5">
    <location>
        <begin position="19"/>
        <end position="86"/>
    </location>
</feature>
<evidence type="ECO:0000313" key="8">
    <source>
        <dbReference type="Proteomes" id="UP000092714"/>
    </source>
</evidence>
<dbReference type="InterPro" id="IPR013324">
    <property type="entry name" value="RNA_pol_sigma_r3/r4-like"/>
</dbReference>
<evidence type="ECO:0000259" key="6">
    <source>
        <dbReference type="Pfam" id="PF08281"/>
    </source>
</evidence>
<proteinExistence type="inferred from homology"/>
<dbReference type="GO" id="GO:0006352">
    <property type="term" value="P:DNA-templated transcription initiation"/>
    <property type="evidence" value="ECO:0007669"/>
    <property type="project" value="InterPro"/>
</dbReference>
<accession>A0A1B8RN56</accession>
<evidence type="ECO:0000313" key="7">
    <source>
        <dbReference type="EMBL" id="OBY10299.1"/>
    </source>
</evidence>
<dbReference type="InterPro" id="IPR014300">
    <property type="entry name" value="RNA_pol_sigma-V"/>
</dbReference>
<dbReference type="EMBL" id="MAPZ01000021">
    <property type="protein sequence ID" value="OBY10299.1"/>
    <property type="molecule type" value="Genomic_DNA"/>
</dbReference>
<keyword evidence="2" id="KW-0805">Transcription regulation</keyword>
<name>A0A1B8RN56_9CLOT</name>
<dbReference type="Pfam" id="PF08281">
    <property type="entry name" value="Sigma70_r4_2"/>
    <property type="match status" value="1"/>
</dbReference>
<gene>
    <name evidence="7" type="ORF">CP373A1_11040</name>
</gene>
<comment type="similarity">
    <text evidence="1">Belongs to the sigma-70 factor family. ECF subfamily.</text>
</comment>